<name>X1FWW3_9ZZZZ</name>
<reference evidence="1" key="1">
    <citation type="journal article" date="2014" name="Front. Microbiol.">
        <title>High frequency of phylogenetically diverse reductive dehalogenase-homologous genes in deep subseafloor sedimentary metagenomes.</title>
        <authorList>
            <person name="Kawai M."/>
            <person name="Futagami T."/>
            <person name="Toyoda A."/>
            <person name="Takaki Y."/>
            <person name="Nishi S."/>
            <person name="Hori S."/>
            <person name="Arai W."/>
            <person name="Tsubouchi T."/>
            <person name="Morono Y."/>
            <person name="Uchiyama I."/>
            <person name="Ito T."/>
            <person name="Fujiyama A."/>
            <person name="Inagaki F."/>
            <person name="Takami H."/>
        </authorList>
    </citation>
    <scope>NUCLEOTIDE SEQUENCE</scope>
    <source>
        <strain evidence="1">Expedition CK06-06</strain>
    </source>
</reference>
<gene>
    <name evidence="1" type="ORF">S03H2_29640</name>
</gene>
<accession>X1FWW3</accession>
<evidence type="ECO:0000313" key="1">
    <source>
        <dbReference type="EMBL" id="GAH50131.1"/>
    </source>
</evidence>
<dbReference type="EMBL" id="BARU01017901">
    <property type="protein sequence ID" value="GAH50131.1"/>
    <property type="molecule type" value="Genomic_DNA"/>
</dbReference>
<organism evidence="1">
    <name type="scientific">marine sediment metagenome</name>
    <dbReference type="NCBI Taxonomy" id="412755"/>
    <lineage>
        <taxon>unclassified sequences</taxon>
        <taxon>metagenomes</taxon>
        <taxon>ecological metagenomes</taxon>
    </lineage>
</organism>
<dbReference type="AlphaFoldDB" id="X1FWW3"/>
<protein>
    <submittedName>
        <fullName evidence="1">Uncharacterized protein</fullName>
    </submittedName>
</protein>
<sequence length="63" mass="7347">MSYTEKIDVLELLIKILMEHEKRLDELVYSLELLVERLDIEGSMPDILGVDPSDVDARLEDMR</sequence>
<comment type="caution">
    <text evidence="1">The sequence shown here is derived from an EMBL/GenBank/DDBJ whole genome shotgun (WGS) entry which is preliminary data.</text>
</comment>
<proteinExistence type="predicted"/>